<dbReference type="AlphaFoldDB" id="A0A2P4XE48"/>
<accession>A0A2P4XE48</accession>
<dbReference type="Proteomes" id="UP000237271">
    <property type="component" value="Unassembled WGS sequence"/>
</dbReference>
<keyword evidence="2" id="KW-1185">Reference proteome</keyword>
<reference evidence="1 2" key="1">
    <citation type="journal article" date="2017" name="Genome Biol. Evol.">
        <title>Phytophthora megakarya and P. palmivora, closely related causal agents of cacao black pod rot, underwent increases in genome sizes and gene numbers by different mechanisms.</title>
        <authorList>
            <person name="Ali S.S."/>
            <person name="Shao J."/>
            <person name="Lary D.J."/>
            <person name="Kronmiller B."/>
            <person name="Shen D."/>
            <person name="Strem M.D."/>
            <person name="Amoako-Attah I."/>
            <person name="Akrofi A.Y."/>
            <person name="Begoude B.A."/>
            <person name="Ten Hoopen G.M."/>
            <person name="Coulibaly K."/>
            <person name="Kebe B.I."/>
            <person name="Melnick R.L."/>
            <person name="Guiltinan M.J."/>
            <person name="Tyler B.M."/>
            <person name="Meinhardt L.W."/>
            <person name="Bailey B.A."/>
        </authorList>
    </citation>
    <scope>NUCLEOTIDE SEQUENCE [LARGE SCALE GENOMIC DNA]</scope>
    <source>
        <strain evidence="2">sbr112.9</strain>
    </source>
</reference>
<gene>
    <name evidence="1" type="ORF">PHPALM_20732</name>
</gene>
<proteinExistence type="predicted"/>
<sequence>MAAPRIKIRSFNFRYYSKVAKRLNEVHFATSAKIFAEAGRKRSRQEELNRIIHTITKSDNCRRVTLLLETLRVVNNNLSFRIGEYEESALLSTHTRKYEFQTTV</sequence>
<organism evidence="1 2">
    <name type="scientific">Phytophthora palmivora</name>
    <dbReference type="NCBI Taxonomy" id="4796"/>
    <lineage>
        <taxon>Eukaryota</taxon>
        <taxon>Sar</taxon>
        <taxon>Stramenopiles</taxon>
        <taxon>Oomycota</taxon>
        <taxon>Peronosporomycetes</taxon>
        <taxon>Peronosporales</taxon>
        <taxon>Peronosporaceae</taxon>
        <taxon>Phytophthora</taxon>
    </lineage>
</organism>
<evidence type="ECO:0000313" key="2">
    <source>
        <dbReference type="Proteomes" id="UP000237271"/>
    </source>
</evidence>
<name>A0A2P4XE48_9STRA</name>
<protein>
    <submittedName>
        <fullName evidence="1">Uncharacterized protein</fullName>
    </submittedName>
</protein>
<dbReference type="EMBL" id="NCKW01011292">
    <property type="protein sequence ID" value="POM63819.1"/>
    <property type="molecule type" value="Genomic_DNA"/>
</dbReference>
<comment type="caution">
    <text evidence="1">The sequence shown here is derived from an EMBL/GenBank/DDBJ whole genome shotgun (WGS) entry which is preliminary data.</text>
</comment>
<evidence type="ECO:0000313" key="1">
    <source>
        <dbReference type="EMBL" id="POM63819.1"/>
    </source>
</evidence>